<dbReference type="PANTHER" id="PTHR48079:SF6">
    <property type="entry name" value="NAD(P)-BINDING DOMAIN-CONTAINING PROTEIN-RELATED"/>
    <property type="match status" value="1"/>
</dbReference>
<dbReference type="GO" id="GO:0004029">
    <property type="term" value="F:aldehyde dehydrogenase (NAD+) activity"/>
    <property type="evidence" value="ECO:0007669"/>
    <property type="project" value="TreeGrafter"/>
</dbReference>
<keyword evidence="3" id="KW-1185">Reference proteome</keyword>
<dbReference type="Pfam" id="PF01370">
    <property type="entry name" value="Epimerase"/>
    <property type="match status" value="1"/>
</dbReference>
<comment type="caution">
    <text evidence="2">The sequence shown here is derived from an EMBL/GenBank/DDBJ whole genome shotgun (WGS) entry which is preliminary data.</text>
</comment>
<gene>
    <name evidence="2" type="ORF">F0Q45_01150</name>
</gene>
<evidence type="ECO:0000313" key="3">
    <source>
        <dbReference type="Proteomes" id="UP000324701"/>
    </source>
</evidence>
<accession>A0A5B1BX51</accession>
<dbReference type="AlphaFoldDB" id="A0A5B1BX51"/>
<protein>
    <submittedName>
        <fullName evidence="2">NAD(P)-dependent oxidoreductase</fullName>
    </submittedName>
</protein>
<evidence type="ECO:0000259" key="1">
    <source>
        <dbReference type="Pfam" id="PF01370"/>
    </source>
</evidence>
<dbReference type="InterPro" id="IPR036291">
    <property type="entry name" value="NAD(P)-bd_dom_sf"/>
</dbReference>
<dbReference type="CDD" id="cd08946">
    <property type="entry name" value="SDR_e"/>
    <property type="match status" value="1"/>
</dbReference>
<sequence>MSGMIESILVTGAAGLVGRHVTERLRSRGVHVVAHARRAGPGIDWAVDLTDPRALHDPMRFDVAAVVHCAAAIPARSDNFDRDNTIASATLAAALSAAKSLRRIVHLSSVSVYQQPATDRWLIDEDAPTVDGDVSDGSYAASKRAAERSLDFVRQDKPDVAVTHLRASSIYGPGMVGTTLLPILVARAQRNEPLVMRGPRPYRQNFIHVADVAELAVALVQENRSPAVVNAFSDDTHEIAALAELVRTRLGSCSRIVDESYAGRGPEPVFVNRIAKRLHPFFRSLADHLSDAS</sequence>
<feature type="domain" description="NAD-dependent epimerase/dehydratase" evidence="1">
    <location>
        <begin position="8"/>
        <end position="230"/>
    </location>
</feature>
<name>A0A5B1BX51_MYCSI</name>
<dbReference type="OrthoDB" id="9801785at2"/>
<proteinExistence type="predicted"/>
<dbReference type="InterPro" id="IPR001509">
    <property type="entry name" value="Epimerase_deHydtase"/>
</dbReference>
<dbReference type="RefSeq" id="WP_149652157.1">
    <property type="nucleotide sequence ID" value="NZ_VTZN01000003.1"/>
</dbReference>
<dbReference type="EMBL" id="VTZN01000003">
    <property type="protein sequence ID" value="KAA1251990.1"/>
    <property type="molecule type" value="Genomic_DNA"/>
</dbReference>
<organism evidence="2 3">
    <name type="scientific">Mycobacterium simiae</name>
    <name type="common">Mycobacterium habana</name>
    <dbReference type="NCBI Taxonomy" id="1784"/>
    <lineage>
        <taxon>Bacteria</taxon>
        <taxon>Bacillati</taxon>
        <taxon>Actinomycetota</taxon>
        <taxon>Actinomycetes</taxon>
        <taxon>Mycobacteriales</taxon>
        <taxon>Mycobacteriaceae</taxon>
        <taxon>Mycobacterium</taxon>
        <taxon>Mycobacterium simiae complex</taxon>
    </lineage>
</organism>
<dbReference type="Proteomes" id="UP000324701">
    <property type="component" value="Unassembled WGS sequence"/>
</dbReference>
<dbReference type="PANTHER" id="PTHR48079">
    <property type="entry name" value="PROTEIN YEEZ"/>
    <property type="match status" value="1"/>
</dbReference>
<reference evidence="2 3" key="1">
    <citation type="submission" date="2019-09" db="EMBL/GenBank/DDBJ databases">
        <title>Report of infection by Mycobacterium simiae a patient suffering from pulmonary tuberculosis.</title>
        <authorList>
            <person name="Mohanty P.S."/>
            <person name="Bansal A.K."/>
            <person name="Singh H."/>
            <person name="Sharma S."/>
            <person name="Patil S.A."/>
            <person name="Upadhaya P."/>
            <person name="Singh P.K."/>
            <person name="Kumar D."/>
            <person name="Kumar S."/>
            <person name="Singh R.K."/>
            <person name="Chaudhary B."/>
        </authorList>
    </citation>
    <scope>NUCLEOTIDE SEQUENCE [LARGE SCALE GENOMIC DNA]</scope>
    <source>
        <strain evidence="2 3">JAL-560-SIM</strain>
    </source>
</reference>
<dbReference type="Gene3D" id="3.40.50.720">
    <property type="entry name" value="NAD(P)-binding Rossmann-like Domain"/>
    <property type="match status" value="1"/>
</dbReference>
<dbReference type="SUPFAM" id="SSF51735">
    <property type="entry name" value="NAD(P)-binding Rossmann-fold domains"/>
    <property type="match status" value="1"/>
</dbReference>
<dbReference type="GO" id="GO:0005737">
    <property type="term" value="C:cytoplasm"/>
    <property type="evidence" value="ECO:0007669"/>
    <property type="project" value="TreeGrafter"/>
</dbReference>
<dbReference type="InterPro" id="IPR051783">
    <property type="entry name" value="NAD(P)-dependent_oxidoreduct"/>
</dbReference>
<evidence type="ECO:0000313" key="2">
    <source>
        <dbReference type="EMBL" id="KAA1251990.1"/>
    </source>
</evidence>